<reference evidence="7" key="1">
    <citation type="submission" date="2021-03" db="EMBL/GenBank/DDBJ databases">
        <authorList>
            <person name="Bekaert M."/>
        </authorList>
    </citation>
    <scope>NUCLEOTIDE SEQUENCE</scope>
</reference>
<dbReference type="AlphaFoldDB" id="A0A8S3SQB0"/>
<dbReference type="SUPFAM" id="SSF57903">
    <property type="entry name" value="FYVE/PHD zinc finger"/>
    <property type="match status" value="1"/>
</dbReference>
<keyword evidence="2" id="KW-0805">Transcription regulation</keyword>
<sequence>MCLIQNKTSKYGKKSKVQIYTKRKKAVKELQSRKDKQKYFSRRKDTIFSKVRELEAMTGASINLTIIAECGSVYAYTSKGYTNTTTSTSTVQHMETNDAPQIPSLTCNFPEPAKDMTPSSFPSTQGIIDDLTRTIEPLTKDVVIQTTESFITNCTVIGDDCKICKEGQLDQRAIWVGCSSKSPCSYWVHARCMGICAKTKAPLSKIKIFCPKHIVSAD</sequence>
<feature type="domain" description="MADS-box" evidence="6">
    <location>
        <begin position="20"/>
        <end position="80"/>
    </location>
</feature>
<dbReference type="Pfam" id="PF00319">
    <property type="entry name" value="SRF-TF"/>
    <property type="match status" value="1"/>
</dbReference>
<dbReference type="GO" id="GO:0005634">
    <property type="term" value="C:nucleus"/>
    <property type="evidence" value="ECO:0007669"/>
    <property type="project" value="UniProtKB-SubCell"/>
</dbReference>
<evidence type="ECO:0000256" key="5">
    <source>
        <dbReference type="ARBA" id="ARBA00023242"/>
    </source>
</evidence>
<dbReference type="GO" id="GO:0046983">
    <property type="term" value="F:protein dimerization activity"/>
    <property type="evidence" value="ECO:0007669"/>
    <property type="project" value="InterPro"/>
</dbReference>
<evidence type="ECO:0000313" key="7">
    <source>
        <dbReference type="EMBL" id="CAG2223039.1"/>
    </source>
</evidence>
<comment type="caution">
    <text evidence="7">The sequence shown here is derived from an EMBL/GenBank/DDBJ whole genome shotgun (WGS) entry which is preliminary data.</text>
</comment>
<keyword evidence="5" id="KW-0539">Nucleus</keyword>
<name>A0A8S3SQB0_MYTED</name>
<dbReference type="OrthoDB" id="6215589at2759"/>
<dbReference type="InterPro" id="IPR002100">
    <property type="entry name" value="TF_MADSbox"/>
</dbReference>
<proteinExistence type="predicted"/>
<keyword evidence="3" id="KW-0238">DNA-binding</keyword>
<evidence type="ECO:0000256" key="4">
    <source>
        <dbReference type="ARBA" id="ARBA00023163"/>
    </source>
</evidence>
<organism evidence="7 8">
    <name type="scientific">Mytilus edulis</name>
    <name type="common">Blue mussel</name>
    <dbReference type="NCBI Taxonomy" id="6550"/>
    <lineage>
        <taxon>Eukaryota</taxon>
        <taxon>Metazoa</taxon>
        <taxon>Spiralia</taxon>
        <taxon>Lophotrochozoa</taxon>
        <taxon>Mollusca</taxon>
        <taxon>Bivalvia</taxon>
        <taxon>Autobranchia</taxon>
        <taxon>Pteriomorphia</taxon>
        <taxon>Mytilida</taxon>
        <taxon>Mytiloidea</taxon>
        <taxon>Mytilidae</taxon>
        <taxon>Mytilinae</taxon>
        <taxon>Mytilus</taxon>
    </lineage>
</organism>
<dbReference type="InterPro" id="IPR011011">
    <property type="entry name" value="Znf_FYVE_PHD"/>
</dbReference>
<evidence type="ECO:0000256" key="3">
    <source>
        <dbReference type="ARBA" id="ARBA00023125"/>
    </source>
</evidence>
<evidence type="ECO:0000256" key="1">
    <source>
        <dbReference type="ARBA" id="ARBA00004123"/>
    </source>
</evidence>
<evidence type="ECO:0000256" key="2">
    <source>
        <dbReference type="ARBA" id="ARBA00023015"/>
    </source>
</evidence>
<evidence type="ECO:0000259" key="6">
    <source>
        <dbReference type="PROSITE" id="PS50066"/>
    </source>
</evidence>
<comment type="subcellular location">
    <subcellularLocation>
        <location evidence="1">Nucleus</location>
    </subcellularLocation>
</comment>
<protein>
    <recommendedName>
        <fullName evidence="6">MADS-box domain-containing protein</fullName>
    </recommendedName>
</protein>
<dbReference type="Gene3D" id="3.40.1810.10">
    <property type="entry name" value="Transcription factor, MADS-box"/>
    <property type="match status" value="1"/>
</dbReference>
<accession>A0A8S3SQB0</accession>
<evidence type="ECO:0000313" key="8">
    <source>
        <dbReference type="Proteomes" id="UP000683360"/>
    </source>
</evidence>
<dbReference type="InterPro" id="IPR036879">
    <property type="entry name" value="TF_MADSbox_sf"/>
</dbReference>
<dbReference type="SMART" id="SM00432">
    <property type="entry name" value="MADS"/>
    <property type="match status" value="1"/>
</dbReference>
<dbReference type="CDD" id="cd15489">
    <property type="entry name" value="PHD_SF"/>
    <property type="match status" value="1"/>
</dbReference>
<dbReference type="GO" id="GO:0003677">
    <property type="term" value="F:DNA binding"/>
    <property type="evidence" value="ECO:0007669"/>
    <property type="project" value="UniProtKB-KW"/>
</dbReference>
<gene>
    <name evidence="7" type="ORF">MEDL_36321</name>
</gene>
<dbReference type="EMBL" id="CAJPWZ010001773">
    <property type="protein sequence ID" value="CAG2223039.1"/>
    <property type="molecule type" value="Genomic_DNA"/>
</dbReference>
<keyword evidence="4" id="KW-0804">Transcription</keyword>
<dbReference type="Proteomes" id="UP000683360">
    <property type="component" value="Unassembled WGS sequence"/>
</dbReference>
<dbReference type="SUPFAM" id="SSF55455">
    <property type="entry name" value="SRF-like"/>
    <property type="match status" value="1"/>
</dbReference>
<dbReference type="PROSITE" id="PS50066">
    <property type="entry name" value="MADS_BOX_2"/>
    <property type="match status" value="1"/>
</dbReference>
<keyword evidence="8" id="KW-1185">Reference proteome</keyword>